<dbReference type="Proteomes" id="UP000034883">
    <property type="component" value="Chromosome"/>
</dbReference>
<keyword evidence="7 8" id="KW-0460">Magnesium</keyword>
<feature type="binding site" evidence="8">
    <location>
        <begin position="108"/>
        <end position="111"/>
    </location>
    <ligand>
        <name>substrate</name>
    </ligand>
</feature>
<comment type="caution">
    <text evidence="8">Lacks conserved residue(s) required for the propagation of feature annotation.</text>
</comment>
<protein>
    <recommendedName>
        <fullName evidence="8">Phosphoribosylformylglycinamidine synthase subunit PurL</fullName>
        <shortName evidence="8">FGAM synthase</shortName>
        <ecNumber evidence="8">6.3.5.3</ecNumber>
    </recommendedName>
    <alternativeName>
        <fullName evidence="8">Formylglycinamide ribonucleotide amidotransferase subunit II</fullName>
        <shortName evidence="8">FGAR amidotransferase II</shortName>
        <shortName evidence="8">FGAR-AT II</shortName>
    </alternativeName>
    <alternativeName>
        <fullName evidence="8">Glutamine amidotransferase PurL</fullName>
    </alternativeName>
    <alternativeName>
        <fullName evidence="8">Phosphoribosylformylglycinamidine synthase subunit II</fullName>
    </alternativeName>
</protein>
<dbReference type="HAMAP" id="MF_00420">
    <property type="entry name" value="PurL_2"/>
    <property type="match status" value="1"/>
</dbReference>
<evidence type="ECO:0000259" key="10">
    <source>
        <dbReference type="Pfam" id="PF02769"/>
    </source>
</evidence>
<gene>
    <name evidence="8" type="primary">purL</name>
    <name evidence="12" type="ORF">DB32_002543</name>
</gene>
<dbReference type="Pfam" id="PF18072">
    <property type="entry name" value="FGAR-AT_linker"/>
    <property type="match status" value="1"/>
</dbReference>
<dbReference type="GO" id="GO:0000287">
    <property type="term" value="F:magnesium ion binding"/>
    <property type="evidence" value="ECO:0007669"/>
    <property type="project" value="UniProtKB-UniRule"/>
</dbReference>
<feature type="binding site" evidence="8">
    <location>
        <position position="105"/>
    </location>
    <ligand>
        <name>ATP</name>
        <dbReference type="ChEBI" id="CHEBI:30616"/>
    </ligand>
</feature>
<sequence length="778" mass="82335">MSTQSETTLPGAPVPFPGEPQVSAQLAATMGVDQSEWQRILKALGREPTYAELGVFSVMWSEHCSYKSSRIHLRKLPTKGPKVVQGPGENAGAVDIGDGYCAVFKMESHNHPSYIEPYQGAATGVGGILRDVFTMGARPVANLNSLRFGRPDHPRTPELLRGVVAGIGGYGNSIGVPTVGGEVQFDASYDGNILVNAFTVGIARSEGLFFGKAEGLGNPVIYVGSRTGRDGIHGATMASAEFDAESEKKLPTVQVGDPFREKLLLEACLEIFAKGCLVGIQDMGAAGLTSSSVEMAARAGNGLELDLDAIPRRTYGLTPYEMLLSESQERMLMVSEAGREEEVFEICRKWDLDFAVVGRVTDTGRFVCKATPGHDPLDPKSAPKSPQVVVDIPIGPLADEAPLYDRPQEAPPPVGDAGGPALGDLSGLDLARELVELVGSPNIGSRAWIWRQYDHIVRAGSVFRPGESDAAVVRVFCGKDGDPSFEGAKVKYLALSSDCNGRHVLLDPHDGAAMAVAECARNIVCSGGEPLGLTDCLNFASPQKPQTMWRFARAIEGLRDACTALGVPVVSGNVSLYNETEGRPILPTPTVAIVGQLASVEDRLRLAFASDGDLIAHLGTGSRGALGGSEFRTRKTGVVGGDPVGIDLDAEVKLQQCVLALARAHVLRSAHDLSDGGFAVALTESAIAGGRGCRVTLPGHAAIAKAARLFSEEPTRVIVSFAKEQRAEVERLCAQHGVPFEVIGEVGGDTVRIEECLEVPVAQLADAHARCLEPIVGR</sequence>
<dbReference type="SUPFAM" id="SSF55326">
    <property type="entry name" value="PurM N-terminal domain-like"/>
    <property type="match status" value="2"/>
</dbReference>
<dbReference type="Pfam" id="PF02769">
    <property type="entry name" value="AIRS_C"/>
    <property type="match status" value="2"/>
</dbReference>
<reference evidence="12 13" key="1">
    <citation type="submission" date="2015-03" db="EMBL/GenBank/DDBJ databases">
        <title>Genome assembly of Sandaracinus amylolyticus DSM 53668.</title>
        <authorList>
            <person name="Sharma G."/>
            <person name="Subramanian S."/>
        </authorList>
    </citation>
    <scope>NUCLEOTIDE SEQUENCE [LARGE SCALE GENOMIC DNA]</scope>
    <source>
        <strain evidence="12 13">DSM 53668</strain>
    </source>
</reference>
<feature type="binding site" evidence="8">
    <location>
        <position position="131"/>
    </location>
    <ligand>
        <name>Mg(2+)</name>
        <dbReference type="ChEBI" id="CHEBI:18420"/>
        <label>2</label>
    </ligand>
</feature>
<dbReference type="NCBIfam" id="NF002290">
    <property type="entry name" value="PRK01213.1"/>
    <property type="match status" value="1"/>
</dbReference>
<dbReference type="FunFam" id="3.30.1330.10:FF:000004">
    <property type="entry name" value="Phosphoribosylformylglycinamidine synthase subunit PurL"/>
    <property type="match status" value="1"/>
</dbReference>
<feature type="active site" evidence="8">
    <location>
        <position position="63"/>
    </location>
</feature>
<dbReference type="Gene3D" id="3.30.1330.10">
    <property type="entry name" value="PurM-like, N-terminal domain"/>
    <property type="match status" value="2"/>
</dbReference>
<feature type="binding site" evidence="8">
    <location>
        <position position="575"/>
    </location>
    <ligand>
        <name>substrate</name>
    </ligand>
</feature>
<dbReference type="PANTHER" id="PTHR43555">
    <property type="entry name" value="PHOSPHORIBOSYLFORMYLGLYCINAMIDINE SYNTHASE SUBUNIT PURL"/>
    <property type="match status" value="1"/>
</dbReference>
<dbReference type="EC" id="6.3.5.3" evidence="8"/>
<dbReference type="AlphaFoldDB" id="A0A0F6SEL3"/>
<evidence type="ECO:0000256" key="4">
    <source>
        <dbReference type="ARBA" id="ARBA00022741"/>
    </source>
</evidence>
<dbReference type="CDD" id="cd02203">
    <property type="entry name" value="PurL_repeat1"/>
    <property type="match status" value="1"/>
</dbReference>
<keyword evidence="2 8" id="KW-0436">Ligase</keyword>
<dbReference type="GO" id="GO:0005737">
    <property type="term" value="C:cytoplasm"/>
    <property type="evidence" value="ECO:0007669"/>
    <property type="project" value="UniProtKB-SubCell"/>
</dbReference>
<dbReference type="STRING" id="927083.DB32_002543"/>
<evidence type="ECO:0000256" key="2">
    <source>
        <dbReference type="ARBA" id="ARBA00022598"/>
    </source>
</evidence>
<dbReference type="RefSeq" id="WP_240481191.1">
    <property type="nucleotide sequence ID" value="NZ_CP011125.1"/>
</dbReference>
<dbReference type="GO" id="GO:0005524">
    <property type="term" value="F:ATP binding"/>
    <property type="evidence" value="ECO:0007669"/>
    <property type="project" value="UniProtKB-UniRule"/>
</dbReference>
<dbReference type="InterPro" id="IPR016188">
    <property type="entry name" value="PurM-like_N"/>
</dbReference>
<feature type="domain" description="PurM-like N-terminal" evidence="9">
    <location>
        <begin position="469"/>
        <end position="596"/>
    </location>
</feature>
<feature type="binding site" evidence="8">
    <location>
        <position position="573"/>
    </location>
    <ligand>
        <name>Mg(2+)</name>
        <dbReference type="ChEBI" id="CHEBI:18420"/>
        <label>1</label>
    </ligand>
</feature>
<feature type="domain" description="PurM-like N-terminal" evidence="9">
    <location>
        <begin position="88"/>
        <end position="203"/>
    </location>
</feature>
<comment type="pathway">
    <text evidence="8">Purine metabolism; IMP biosynthesis via de novo pathway; 5-amino-1-(5-phospho-D-ribosyl)imidazole from N(2)-formyl-N(1)-(5-phospho-D-ribosyl)glycinamide: step 1/2.</text>
</comment>
<dbReference type="EMBL" id="CP011125">
    <property type="protein sequence ID" value="AKF05394.1"/>
    <property type="molecule type" value="Genomic_DNA"/>
</dbReference>
<dbReference type="CDD" id="cd02204">
    <property type="entry name" value="PurL_repeat2"/>
    <property type="match status" value="1"/>
</dbReference>
<dbReference type="PIRSF" id="PIRSF001587">
    <property type="entry name" value="FGAM_synthase_II"/>
    <property type="match status" value="1"/>
</dbReference>
<feature type="binding site" evidence="8">
    <location>
        <begin position="326"/>
        <end position="328"/>
    </location>
    <ligand>
        <name>substrate</name>
    </ligand>
</feature>
<comment type="similarity">
    <text evidence="8">Belongs to the FGAMS family.</text>
</comment>
<feature type="binding site" evidence="8">
    <location>
        <position position="254"/>
    </location>
    <ligand>
        <name>substrate</name>
    </ligand>
</feature>
<feature type="binding site" evidence="8">
    <location>
        <position position="572"/>
    </location>
    <ligand>
        <name>ATP</name>
        <dbReference type="ChEBI" id="CHEBI:30616"/>
    </ligand>
</feature>
<evidence type="ECO:0000256" key="7">
    <source>
        <dbReference type="ARBA" id="ARBA00022842"/>
    </source>
</evidence>
<dbReference type="SUPFAM" id="SSF56042">
    <property type="entry name" value="PurM C-terminal domain-like"/>
    <property type="match status" value="2"/>
</dbReference>
<comment type="catalytic activity">
    <reaction evidence="8">
        <text>N(2)-formyl-N(1)-(5-phospho-beta-D-ribosyl)glycinamide + L-glutamine + ATP + H2O = 2-formamido-N(1)-(5-O-phospho-beta-D-ribosyl)acetamidine + L-glutamate + ADP + phosphate + H(+)</text>
        <dbReference type="Rhea" id="RHEA:17129"/>
        <dbReference type="ChEBI" id="CHEBI:15377"/>
        <dbReference type="ChEBI" id="CHEBI:15378"/>
        <dbReference type="ChEBI" id="CHEBI:29985"/>
        <dbReference type="ChEBI" id="CHEBI:30616"/>
        <dbReference type="ChEBI" id="CHEBI:43474"/>
        <dbReference type="ChEBI" id="CHEBI:58359"/>
        <dbReference type="ChEBI" id="CHEBI:147286"/>
        <dbReference type="ChEBI" id="CHEBI:147287"/>
        <dbReference type="ChEBI" id="CHEBI:456216"/>
        <dbReference type="EC" id="6.3.5.3"/>
    </reaction>
</comment>
<feature type="binding site" evidence="8">
    <location>
        <position position="130"/>
    </location>
    <ligand>
        <name>substrate</name>
    </ligand>
</feature>
<dbReference type="Pfam" id="PF00586">
    <property type="entry name" value="AIRS"/>
    <property type="match status" value="2"/>
</dbReference>
<feature type="binding site" evidence="8">
    <location>
        <position position="535"/>
    </location>
    <ligand>
        <name>ATP</name>
        <dbReference type="ChEBI" id="CHEBI:30616"/>
    </ligand>
</feature>
<comment type="function">
    <text evidence="8">Part of the phosphoribosylformylglycinamidine synthase complex involved in the purines biosynthetic pathway. Catalyzes the ATP-dependent conversion of formylglycinamide ribonucleotide (FGAR) and glutamine to yield formylglycinamidine ribonucleotide (FGAM) and glutamate. The FGAM synthase complex is composed of three subunits. PurQ produces an ammonia molecule by converting glutamine to glutamate. PurL transfers the ammonia molecule to FGAR to form FGAM in an ATP-dependent manner. PurS interacts with PurQ and PurL and is thought to assist in the transfer of the ammonia molecule from PurQ to PurL.</text>
</comment>
<dbReference type="GO" id="GO:0004642">
    <property type="term" value="F:phosphoribosylformylglycinamidine synthase activity"/>
    <property type="evidence" value="ECO:0007669"/>
    <property type="project" value="UniProtKB-UniRule"/>
</dbReference>
<dbReference type="NCBIfam" id="TIGR01736">
    <property type="entry name" value="FGAM_synth_II"/>
    <property type="match status" value="1"/>
</dbReference>
<comment type="subcellular location">
    <subcellularLocation>
        <location evidence="8">Cytoplasm</location>
    </subcellularLocation>
</comment>
<keyword evidence="13" id="KW-1185">Reference proteome</keyword>
<organism evidence="12 13">
    <name type="scientific">Sandaracinus amylolyticus</name>
    <dbReference type="NCBI Taxonomy" id="927083"/>
    <lineage>
        <taxon>Bacteria</taxon>
        <taxon>Pseudomonadati</taxon>
        <taxon>Myxococcota</taxon>
        <taxon>Polyangia</taxon>
        <taxon>Polyangiales</taxon>
        <taxon>Sandaracinaceae</taxon>
        <taxon>Sandaracinus</taxon>
    </lineage>
</organism>
<evidence type="ECO:0000256" key="1">
    <source>
        <dbReference type="ARBA" id="ARBA00022490"/>
    </source>
</evidence>
<dbReference type="InterPro" id="IPR041609">
    <property type="entry name" value="PurL_linker"/>
</dbReference>
<feature type="binding site" evidence="8">
    <location>
        <position position="107"/>
    </location>
    <ligand>
        <name>Mg(2+)</name>
        <dbReference type="ChEBI" id="CHEBI:18420"/>
        <label>1</label>
    </ligand>
</feature>
<keyword evidence="6 8" id="KW-0067">ATP-binding</keyword>
<evidence type="ECO:0000313" key="12">
    <source>
        <dbReference type="EMBL" id="AKF05394.1"/>
    </source>
</evidence>
<dbReference type="InterPro" id="IPR036676">
    <property type="entry name" value="PurM-like_C_sf"/>
</dbReference>
<evidence type="ECO:0000256" key="6">
    <source>
        <dbReference type="ARBA" id="ARBA00022840"/>
    </source>
</evidence>
<feature type="domain" description="PurM-like C-terminal" evidence="10">
    <location>
        <begin position="611"/>
        <end position="749"/>
    </location>
</feature>
<keyword evidence="4 8" id="KW-0547">Nucleotide-binding</keyword>
<feature type="active site" description="Proton acceptor" evidence="8">
    <location>
        <position position="109"/>
    </location>
</feature>
<keyword evidence="1 8" id="KW-0963">Cytoplasm</keyword>
<evidence type="ECO:0000256" key="8">
    <source>
        <dbReference type="HAMAP-Rule" id="MF_00420"/>
    </source>
</evidence>
<dbReference type="KEGG" id="samy:DB32_002543"/>
<feature type="domain" description="PurM-like C-terminal" evidence="10">
    <location>
        <begin position="217"/>
        <end position="367"/>
    </location>
</feature>
<evidence type="ECO:0000256" key="3">
    <source>
        <dbReference type="ARBA" id="ARBA00022723"/>
    </source>
</evidence>
<feature type="binding site" evidence="8">
    <location>
        <position position="282"/>
    </location>
    <ligand>
        <name>Mg(2+)</name>
        <dbReference type="ChEBI" id="CHEBI:18420"/>
        <label>2</label>
    </ligand>
</feature>
<accession>A0A0F6SEL3</accession>
<evidence type="ECO:0000256" key="5">
    <source>
        <dbReference type="ARBA" id="ARBA00022755"/>
    </source>
</evidence>
<dbReference type="InterPro" id="IPR010918">
    <property type="entry name" value="PurM-like_C_dom"/>
</dbReference>
<dbReference type="InterPro" id="IPR010074">
    <property type="entry name" value="PRibForGlyAmidine_synth_PurL"/>
</dbReference>
<proteinExistence type="inferred from homology"/>
<evidence type="ECO:0000259" key="11">
    <source>
        <dbReference type="Pfam" id="PF18072"/>
    </source>
</evidence>
<evidence type="ECO:0000313" key="13">
    <source>
        <dbReference type="Proteomes" id="UP000034883"/>
    </source>
</evidence>
<dbReference type="UniPathway" id="UPA00074">
    <property type="reaction ID" value="UER00128"/>
</dbReference>
<feature type="domain" description="Phosphoribosylformylglycinamidine synthase linker" evidence="11">
    <location>
        <begin position="24"/>
        <end position="67"/>
    </location>
</feature>
<dbReference type="Gene3D" id="3.90.650.10">
    <property type="entry name" value="PurM-like C-terminal domain"/>
    <property type="match status" value="2"/>
</dbReference>
<name>A0A0F6SEL3_9BACT</name>
<dbReference type="GO" id="GO:0006189">
    <property type="term" value="P:'de novo' IMP biosynthetic process"/>
    <property type="evidence" value="ECO:0007669"/>
    <property type="project" value="UniProtKB-UniRule"/>
</dbReference>
<evidence type="ECO:0000259" key="9">
    <source>
        <dbReference type="Pfam" id="PF00586"/>
    </source>
</evidence>
<dbReference type="InterPro" id="IPR036921">
    <property type="entry name" value="PurM-like_N_sf"/>
</dbReference>
<keyword evidence="3 8" id="KW-0479">Metal-binding</keyword>
<dbReference type="PANTHER" id="PTHR43555:SF1">
    <property type="entry name" value="PHOSPHORIBOSYLFORMYLGLYCINAMIDINE SYNTHASE SUBUNIT PURL"/>
    <property type="match status" value="1"/>
</dbReference>
<keyword evidence="5 8" id="KW-0658">Purine biosynthesis</keyword>
<feature type="binding site" evidence="8">
    <location>
        <position position="66"/>
    </location>
    <ligand>
        <name>ATP</name>
        <dbReference type="ChEBI" id="CHEBI:30616"/>
    </ligand>
</feature>
<comment type="subunit">
    <text evidence="8">Monomer. Part of the FGAM synthase complex composed of 1 PurL, 1 PurQ and 2 PurS subunits.</text>
</comment>